<dbReference type="GO" id="GO:0003735">
    <property type="term" value="F:structural constituent of ribosome"/>
    <property type="evidence" value="ECO:0007669"/>
    <property type="project" value="InterPro"/>
</dbReference>
<evidence type="ECO:0000256" key="1">
    <source>
        <dbReference type="ARBA" id="ARBA00006700"/>
    </source>
</evidence>
<dbReference type="HOGENOM" id="CLU_073162_0_0_1"/>
<reference evidence="6 7" key="1">
    <citation type="submission" date="2014-04" db="EMBL/GenBank/DDBJ databases">
        <authorList>
            <consortium name="DOE Joint Genome Institute"/>
            <person name="Kuo A."/>
            <person name="Kohler A."/>
            <person name="Jargeat P."/>
            <person name="Nagy L.G."/>
            <person name="Floudas D."/>
            <person name="Copeland A."/>
            <person name="Barry K.W."/>
            <person name="Cichocki N."/>
            <person name="Veneault-Fourrey C."/>
            <person name="LaButti K."/>
            <person name="Lindquist E.A."/>
            <person name="Lipzen A."/>
            <person name="Lundell T."/>
            <person name="Morin E."/>
            <person name="Murat C."/>
            <person name="Sun H."/>
            <person name="Tunlid A."/>
            <person name="Henrissat B."/>
            <person name="Grigoriev I.V."/>
            <person name="Hibbett D.S."/>
            <person name="Martin F."/>
            <person name="Nordberg H.P."/>
            <person name="Cantor M.N."/>
            <person name="Hua S.X."/>
        </authorList>
    </citation>
    <scope>NUCLEOTIDE SEQUENCE [LARGE SCALE GENOMIC DNA]</scope>
    <source>
        <strain evidence="6 7">Ve08.2h10</strain>
    </source>
</reference>
<gene>
    <name evidence="6" type="ORF">PAXRUDRAFT_831402</name>
</gene>
<dbReference type="GO" id="GO:0032543">
    <property type="term" value="P:mitochondrial translation"/>
    <property type="evidence" value="ECO:0007669"/>
    <property type="project" value="TreeGrafter"/>
</dbReference>
<keyword evidence="2" id="KW-0689">Ribosomal protein</keyword>
<keyword evidence="3" id="KW-0687">Ribonucleoprotein</keyword>
<dbReference type="AlphaFoldDB" id="A0A0D0D2R4"/>
<keyword evidence="7" id="KW-1185">Reference proteome</keyword>
<protein>
    <recommendedName>
        <fullName evidence="4">Large ribosomal subunit protein uL23m</fullName>
    </recommendedName>
</protein>
<sequence length="331" mass="38678">MQSLGRVVRRFYVTKPPLLPRTLAESALPPHAAKARDASTPMAVRERRQKKPPELIPPPDSDLTPTEYSTYMRQLAKGQLRQKDGRQLTEAEWLDALNEKRSRLRGVKVQEKKTGGMETRVLGHKIYLPNVIFKMVRNYTPRDQPYNPYEATFRIPQSITKTDVRSYLSTAYGVKTTYIRTANYISPLRRTRVGLRPVGSHRTYKRAVVGLVDPFYYPQDLEDMDNAERKQREKWLEERFALKAITRWRRYEMVRMSQSGSKSKYWRLTGHLRRDKILEAIARRRAITARDLEQVQMELADRRASGEPILREKRVRARPAKSQQPSRALTV</sequence>
<dbReference type="PANTHER" id="PTHR12059:SF5">
    <property type="entry name" value="LARGE RIBOSOMAL SUBUNIT PROTEIN UL23M"/>
    <property type="match status" value="1"/>
</dbReference>
<evidence type="ECO:0000256" key="4">
    <source>
        <dbReference type="ARBA" id="ARBA00039977"/>
    </source>
</evidence>
<proteinExistence type="inferred from homology"/>
<evidence type="ECO:0000256" key="3">
    <source>
        <dbReference type="ARBA" id="ARBA00023274"/>
    </source>
</evidence>
<evidence type="ECO:0000313" key="6">
    <source>
        <dbReference type="EMBL" id="KIK90772.1"/>
    </source>
</evidence>
<dbReference type="InterPro" id="IPR013025">
    <property type="entry name" value="Ribosomal_uL23-like"/>
</dbReference>
<dbReference type="InterPro" id="IPR012678">
    <property type="entry name" value="Ribosomal_uL23/eL15/eS24_sf"/>
</dbReference>
<organism evidence="6 7">
    <name type="scientific">Paxillus rubicundulus Ve08.2h10</name>
    <dbReference type="NCBI Taxonomy" id="930991"/>
    <lineage>
        <taxon>Eukaryota</taxon>
        <taxon>Fungi</taxon>
        <taxon>Dikarya</taxon>
        <taxon>Basidiomycota</taxon>
        <taxon>Agaricomycotina</taxon>
        <taxon>Agaricomycetes</taxon>
        <taxon>Agaricomycetidae</taxon>
        <taxon>Boletales</taxon>
        <taxon>Paxilineae</taxon>
        <taxon>Paxillaceae</taxon>
        <taxon>Paxillus</taxon>
    </lineage>
</organism>
<dbReference type="Pfam" id="PF00276">
    <property type="entry name" value="Ribosomal_L23"/>
    <property type="match status" value="1"/>
</dbReference>
<dbReference type="InParanoid" id="A0A0D0D2R4"/>
<evidence type="ECO:0000313" key="7">
    <source>
        <dbReference type="Proteomes" id="UP000054538"/>
    </source>
</evidence>
<dbReference type="EMBL" id="KN825473">
    <property type="protein sequence ID" value="KIK90772.1"/>
    <property type="molecule type" value="Genomic_DNA"/>
</dbReference>
<dbReference type="Gene3D" id="3.30.70.330">
    <property type="match status" value="1"/>
</dbReference>
<dbReference type="InterPro" id="IPR012677">
    <property type="entry name" value="Nucleotide-bd_a/b_plait_sf"/>
</dbReference>
<evidence type="ECO:0000256" key="2">
    <source>
        <dbReference type="ARBA" id="ARBA00022980"/>
    </source>
</evidence>
<reference evidence="7" key="2">
    <citation type="submission" date="2015-01" db="EMBL/GenBank/DDBJ databases">
        <title>Evolutionary Origins and Diversification of the Mycorrhizal Mutualists.</title>
        <authorList>
            <consortium name="DOE Joint Genome Institute"/>
            <consortium name="Mycorrhizal Genomics Consortium"/>
            <person name="Kohler A."/>
            <person name="Kuo A."/>
            <person name="Nagy L.G."/>
            <person name="Floudas D."/>
            <person name="Copeland A."/>
            <person name="Barry K.W."/>
            <person name="Cichocki N."/>
            <person name="Veneault-Fourrey C."/>
            <person name="LaButti K."/>
            <person name="Lindquist E.A."/>
            <person name="Lipzen A."/>
            <person name="Lundell T."/>
            <person name="Morin E."/>
            <person name="Murat C."/>
            <person name="Riley R."/>
            <person name="Ohm R."/>
            <person name="Sun H."/>
            <person name="Tunlid A."/>
            <person name="Henrissat B."/>
            <person name="Grigoriev I.V."/>
            <person name="Hibbett D.S."/>
            <person name="Martin F."/>
        </authorList>
    </citation>
    <scope>NUCLEOTIDE SEQUENCE [LARGE SCALE GENOMIC DNA]</scope>
    <source>
        <strain evidence="7">Ve08.2h10</strain>
    </source>
</reference>
<feature type="compositionally biased region" description="Polar residues" evidence="5">
    <location>
        <begin position="321"/>
        <end position="331"/>
    </location>
</feature>
<evidence type="ECO:0000256" key="5">
    <source>
        <dbReference type="SAM" id="MobiDB-lite"/>
    </source>
</evidence>
<feature type="region of interest" description="Disordered" evidence="5">
    <location>
        <begin position="26"/>
        <end position="66"/>
    </location>
</feature>
<feature type="region of interest" description="Disordered" evidence="5">
    <location>
        <begin position="310"/>
        <end position="331"/>
    </location>
</feature>
<dbReference type="GO" id="GO:0005762">
    <property type="term" value="C:mitochondrial large ribosomal subunit"/>
    <property type="evidence" value="ECO:0007669"/>
    <property type="project" value="TreeGrafter"/>
</dbReference>
<dbReference type="OrthoDB" id="275582at2759"/>
<dbReference type="SUPFAM" id="SSF54189">
    <property type="entry name" value="Ribosomal proteins S24e, L23 and L15e"/>
    <property type="match status" value="1"/>
</dbReference>
<name>A0A0D0D2R4_9AGAM</name>
<accession>A0A0D0D2R4</accession>
<dbReference type="PANTHER" id="PTHR12059">
    <property type="entry name" value="RIBOSOMAL PROTEIN L23-RELATED"/>
    <property type="match status" value="1"/>
</dbReference>
<comment type="similarity">
    <text evidence="1">Belongs to the universal ribosomal protein uL23 family.</text>
</comment>
<dbReference type="STRING" id="930991.A0A0D0D2R4"/>
<dbReference type="Proteomes" id="UP000054538">
    <property type="component" value="Unassembled WGS sequence"/>
</dbReference>